<keyword evidence="4 8" id="KW-0158">Chromosome</keyword>
<dbReference type="GO" id="GO:0005634">
    <property type="term" value="C:nucleus"/>
    <property type="evidence" value="ECO:0007669"/>
    <property type="project" value="UniProtKB-SubCell"/>
</dbReference>
<dbReference type="GO" id="GO:0000786">
    <property type="term" value="C:nucleosome"/>
    <property type="evidence" value="ECO:0007669"/>
    <property type="project" value="UniProtKB-KW"/>
</dbReference>
<dbReference type="InterPro" id="IPR032458">
    <property type="entry name" value="Histone_H2A_CS"/>
</dbReference>
<organism evidence="12">
    <name type="scientific">Noctiluca scintillans</name>
    <name type="common">Sea sparkle</name>
    <name type="synonym">Red tide dinoflagellate</name>
    <dbReference type="NCBI Taxonomy" id="2966"/>
    <lineage>
        <taxon>Eukaryota</taxon>
        <taxon>Sar</taxon>
        <taxon>Alveolata</taxon>
        <taxon>Dinophyceae</taxon>
        <taxon>Noctilucales</taxon>
        <taxon>Noctilucaceae</taxon>
        <taxon>Noctiluca</taxon>
    </lineage>
</organism>
<comment type="subunit">
    <text evidence="8">The nucleosome is a histone octamer containing two molecules each of H2A, H2B, H3 and H4 assembled in one H3-H4 heterotetramer and two H2A-H2B heterodimers. The octamer wraps approximately 147 bp of DNA.</text>
</comment>
<dbReference type="FunFam" id="1.10.20.10:FF:000103">
    <property type="entry name" value="Histone H2A type 1"/>
    <property type="match status" value="1"/>
</dbReference>
<dbReference type="EMBL" id="HBFQ01065627">
    <property type="protein sequence ID" value="CAD8872259.1"/>
    <property type="molecule type" value="Transcribed_RNA"/>
</dbReference>
<dbReference type="AlphaFoldDB" id="A0A7S1B224"/>
<dbReference type="Pfam" id="PF00125">
    <property type="entry name" value="Histone"/>
    <property type="match status" value="1"/>
</dbReference>
<dbReference type="SMART" id="SM00414">
    <property type="entry name" value="H2A"/>
    <property type="match status" value="1"/>
</dbReference>
<evidence type="ECO:0000256" key="3">
    <source>
        <dbReference type="ARBA" id="ARBA00010691"/>
    </source>
</evidence>
<evidence type="ECO:0000256" key="1">
    <source>
        <dbReference type="ARBA" id="ARBA00004123"/>
    </source>
</evidence>
<name>A0A7S1B224_NOCSC</name>
<keyword evidence="7 8" id="KW-0544">Nucleosome core</keyword>
<evidence type="ECO:0000256" key="9">
    <source>
        <dbReference type="SAM" id="MobiDB-lite"/>
    </source>
</evidence>
<evidence type="ECO:0000256" key="6">
    <source>
        <dbReference type="ARBA" id="ARBA00023242"/>
    </source>
</evidence>
<evidence type="ECO:0000256" key="8">
    <source>
        <dbReference type="RuleBase" id="RU003767"/>
    </source>
</evidence>
<comment type="similarity">
    <text evidence="3 8">Belongs to the histone H2A family.</text>
</comment>
<keyword evidence="6 8" id="KW-0539">Nucleus</keyword>
<sequence>MSDSEAASDLGSPAGSRSESPEPEERSPKKVKSRQKGVIKDGDIAKVKRASGSAAESSHKTVSDRAGLAFPVSRFARTLKKGGYAKRLAVGASIYLTAVIEYITAEILELAGNAAKDQKKMRIIPRHVQLAIRNDEELNRYMSNVTVSQGGVIPNIHNVLLPQRSGKPGKEMYGTFSQEF</sequence>
<dbReference type="InterPro" id="IPR007125">
    <property type="entry name" value="H2A/H2B/H3"/>
</dbReference>
<feature type="compositionally biased region" description="Basic and acidic residues" evidence="9">
    <location>
        <begin position="19"/>
        <end position="28"/>
    </location>
</feature>
<dbReference type="Gene3D" id="1.10.20.10">
    <property type="entry name" value="Histone, subunit A"/>
    <property type="match status" value="1"/>
</dbReference>
<dbReference type="GO" id="GO:0030527">
    <property type="term" value="F:structural constituent of chromatin"/>
    <property type="evidence" value="ECO:0007669"/>
    <property type="project" value="InterPro"/>
</dbReference>
<evidence type="ECO:0000256" key="7">
    <source>
        <dbReference type="ARBA" id="ARBA00023269"/>
    </source>
</evidence>
<feature type="region of interest" description="Disordered" evidence="9">
    <location>
        <begin position="1"/>
        <end position="43"/>
    </location>
</feature>
<dbReference type="GO" id="GO:0003677">
    <property type="term" value="F:DNA binding"/>
    <property type="evidence" value="ECO:0007669"/>
    <property type="project" value="UniProtKB-KW"/>
</dbReference>
<dbReference type="InterPro" id="IPR009072">
    <property type="entry name" value="Histone-fold"/>
</dbReference>
<dbReference type="PROSITE" id="PS00046">
    <property type="entry name" value="HISTONE_H2A"/>
    <property type="match status" value="1"/>
</dbReference>
<dbReference type="Pfam" id="PF16211">
    <property type="entry name" value="Histone_H2A_C"/>
    <property type="match status" value="1"/>
</dbReference>
<dbReference type="PRINTS" id="PR00620">
    <property type="entry name" value="HISTONEH2A"/>
</dbReference>
<feature type="domain" description="Core Histone H2A/H2B/H3" evidence="10">
    <location>
        <begin position="62"/>
        <end position="133"/>
    </location>
</feature>
<dbReference type="CDD" id="cd00074">
    <property type="entry name" value="HFD_H2A"/>
    <property type="match status" value="1"/>
</dbReference>
<evidence type="ECO:0000259" key="10">
    <source>
        <dbReference type="Pfam" id="PF00125"/>
    </source>
</evidence>
<reference evidence="12" key="1">
    <citation type="submission" date="2021-01" db="EMBL/GenBank/DDBJ databases">
        <authorList>
            <person name="Corre E."/>
            <person name="Pelletier E."/>
            <person name="Niang G."/>
            <person name="Scheremetjew M."/>
            <person name="Finn R."/>
            <person name="Kale V."/>
            <person name="Holt S."/>
            <person name="Cochrane G."/>
            <person name="Meng A."/>
            <person name="Brown T."/>
            <person name="Cohen L."/>
        </authorList>
    </citation>
    <scope>NUCLEOTIDE SEQUENCE</scope>
</reference>
<gene>
    <name evidence="12" type="ORF">NSCI0253_LOCUS46616</name>
</gene>
<evidence type="ECO:0000259" key="11">
    <source>
        <dbReference type="Pfam" id="PF16211"/>
    </source>
</evidence>
<dbReference type="InterPro" id="IPR032454">
    <property type="entry name" value="Histone_H2A_C"/>
</dbReference>
<dbReference type="GO" id="GO:0046982">
    <property type="term" value="F:protein heterodimerization activity"/>
    <property type="evidence" value="ECO:0007669"/>
    <property type="project" value="InterPro"/>
</dbReference>
<feature type="domain" description="Histone H2A C-terminal" evidence="11">
    <location>
        <begin position="136"/>
        <end position="170"/>
    </location>
</feature>
<evidence type="ECO:0000256" key="4">
    <source>
        <dbReference type="ARBA" id="ARBA00022454"/>
    </source>
</evidence>
<accession>A0A7S1B224</accession>
<dbReference type="InterPro" id="IPR002119">
    <property type="entry name" value="Histone_H2A"/>
</dbReference>
<comment type="subcellular location">
    <subcellularLocation>
        <location evidence="2">Chromosome</location>
    </subcellularLocation>
    <subcellularLocation>
        <location evidence="1 8">Nucleus</location>
    </subcellularLocation>
</comment>
<keyword evidence="5 8" id="KW-0238">DNA-binding</keyword>
<proteinExistence type="inferred from homology"/>
<protein>
    <recommendedName>
        <fullName evidence="8">Histone H2A</fullName>
    </recommendedName>
</protein>
<evidence type="ECO:0000256" key="5">
    <source>
        <dbReference type="ARBA" id="ARBA00023125"/>
    </source>
</evidence>
<evidence type="ECO:0000256" key="2">
    <source>
        <dbReference type="ARBA" id="ARBA00004286"/>
    </source>
</evidence>
<dbReference type="SUPFAM" id="SSF47113">
    <property type="entry name" value="Histone-fold"/>
    <property type="match status" value="1"/>
</dbReference>
<evidence type="ECO:0000313" key="12">
    <source>
        <dbReference type="EMBL" id="CAD8872259.1"/>
    </source>
</evidence>
<dbReference type="PANTHER" id="PTHR23430">
    <property type="entry name" value="HISTONE H2A"/>
    <property type="match status" value="1"/>
</dbReference>